<sequence length="614" mass="69488">MAPEANDGRGRRRVRKGQGTNTLLLWFTGLVIFRLVDALSIKTFFQPDEYFQSLEPAWHSAFGAESKAWITWEWREHLRSSIHPLLFASVYKAAASLSDMLRLRSTQRAELLIAAPKLLQALFAATTDFFTYRFSATFYGPQSSAALATLLLTVLSPWQWFASVRTLSNSLETTLTMVALCLWPWGWFLEPRKANTVQDGSPRPERNSNLKTRTLSEPTGPLPNQAYASLTAAAIACVLRPTNIMVWATISIALVAKTRDLKKTVDFARVTLLCGAMVLAASMAMDRSFYGTWAFPPLRFLYFNVVQSLAVFYGNNRPDYYFTEGLPLLLTTALPFAAVGMWQALSKRIDYARPNDFVEKQTRFVLALAVITSVTALSVISHKEVRFIYPLLPILHILASRPWANSFYPLPFTVNKLRLFLLLIGLAANVGIAAYTGYVHQRGVVDVMHYLRHEHEGQLALSGSISGSGAEPNTTIGFLMPCHSTPWRSHLVHPRIHAWALTCEPPLQLTLEKRESYLDEADVFYANPKLWITENMKPTPGKAPAKQDSVEAEGGQRAWPEYIVLFEQLQTVMDDILKVREYRECWRGFNTHWHDDWRRQGDVVVYCRTSALRT</sequence>
<name>A0ACC3NC14_9PEZI</name>
<accession>A0ACC3NC14</accession>
<evidence type="ECO:0000313" key="1">
    <source>
        <dbReference type="EMBL" id="KAK3714198.1"/>
    </source>
</evidence>
<dbReference type="Proteomes" id="UP001281147">
    <property type="component" value="Unassembled WGS sequence"/>
</dbReference>
<dbReference type="EMBL" id="JAUTXU010000057">
    <property type="protein sequence ID" value="KAK3714198.1"/>
    <property type="molecule type" value="Genomic_DNA"/>
</dbReference>
<reference evidence="1" key="1">
    <citation type="submission" date="2023-07" db="EMBL/GenBank/DDBJ databases">
        <title>Black Yeasts Isolated from many extreme environments.</title>
        <authorList>
            <person name="Coleine C."/>
            <person name="Stajich J.E."/>
            <person name="Selbmann L."/>
        </authorList>
    </citation>
    <scope>NUCLEOTIDE SEQUENCE</scope>
    <source>
        <strain evidence="1">CCFEE 5714</strain>
    </source>
</reference>
<proteinExistence type="predicted"/>
<gene>
    <name evidence="1" type="primary">GPI10</name>
    <name evidence="1" type="ORF">LTR37_008000</name>
</gene>
<protein>
    <submittedName>
        <fullName evidence="1">Glycosylphosphatidylinositol anchor biosynthesis</fullName>
    </submittedName>
</protein>
<organism evidence="1 2">
    <name type="scientific">Vermiconidia calcicola</name>
    <dbReference type="NCBI Taxonomy" id="1690605"/>
    <lineage>
        <taxon>Eukaryota</taxon>
        <taxon>Fungi</taxon>
        <taxon>Dikarya</taxon>
        <taxon>Ascomycota</taxon>
        <taxon>Pezizomycotina</taxon>
        <taxon>Dothideomycetes</taxon>
        <taxon>Dothideomycetidae</taxon>
        <taxon>Mycosphaerellales</taxon>
        <taxon>Extremaceae</taxon>
        <taxon>Vermiconidia</taxon>
    </lineage>
</organism>
<comment type="caution">
    <text evidence="1">The sequence shown here is derived from an EMBL/GenBank/DDBJ whole genome shotgun (WGS) entry which is preliminary data.</text>
</comment>
<evidence type="ECO:0000313" key="2">
    <source>
        <dbReference type="Proteomes" id="UP001281147"/>
    </source>
</evidence>
<keyword evidence="2" id="KW-1185">Reference proteome</keyword>